<dbReference type="EMBL" id="LT670848">
    <property type="protein sequence ID" value="SHM94745.1"/>
    <property type="molecule type" value="Genomic_DNA"/>
</dbReference>
<accession>A0A1M7MUP7</accession>
<sequence length="88" mass="10108">MSTLELKDQVINKLKNADEALLKKVQAIIDNYEVDKIVAYTVSGKPLTVKEYKEEVEKAVNEAKEGKYFTTEQLKREIESWKKSSGQK</sequence>
<gene>
    <name evidence="1" type="ORF">SAMN05878281_2692</name>
</gene>
<dbReference type="Proteomes" id="UP000190235">
    <property type="component" value="Chromosome I"/>
</dbReference>
<evidence type="ECO:0000313" key="2">
    <source>
        <dbReference type="Proteomes" id="UP000190235"/>
    </source>
</evidence>
<dbReference type="RefSeq" id="WP_079735691.1">
    <property type="nucleotide sequence ID" value="NZ_LT670848.1"/>
</dbReference>
<dbReference type="STRING" id="143223.SAMN05878281_2692"/>
<keyword evidence="2" id="KW-1185">Reference proteome</keyword>
<reference evidence="2" key="1">
    <citation type="submission" date="2016-11" db="EMBL/GenBank/DDBJ databases">
        <authorList>
            <person name="Varghese N."/>
            <person name="Submissions S."/>
        </authorList>
    </citation>
    <scope>NUCLEOTIDE SEQUENCE [LARGE SCALE GENOMIC DNA]</scope>
    <source>
        <strain evidence="2">ACAM 48</strain>
    </source>
</reference>
<evidence type="ECO:0000313" key="1">
    <source>
        <dbReference type="EMBL" id="SHM94745.1"/>
    </source>
</evidence>
<protein>
    <recommendedName>
        <fullName evidence="3">Addiction module component</fullName>
    </recommendedName>
</protein>
<dbReference type="AlphaFoldDB" id="A0A1M7MUP7"/>
<evidence type="ECO:0008006" key="3">
    <source>
        <dbReference type="Google" id="ProtNLM"/>
    </source>
</evidence>
<organism evidence="1 2">
    <name type="scientific">Salegentibacter salegens</name>
    <dbReference type="NCBI Taxonomy" id="143223"/>
    <lineage>
        <taxon>Bacteria</taxon>
        <taxon>Pseudomonadati</taxon>
        <taxon>Bacteroidota</taxon>
        <taxon>Flavobacteriia</taxon>
        <taxon>Flavobacteriales</taxon>
        <taxon>Flavobacteriaceae</taxon>
        <taxon>Salegentibacter</taxon>
    </lineage>
</organism>
<proteinExistence type="predicted"/>
<dbReference type="OrthoDB" id="1446355at2"/>
<name>A0A1M7MUP7_9FLAO</name>